<dbReference type="Pfam" id="PF13408">
    <property type="entry name" value="Zn_ribbon_recom"/>
    <property type="match status" value="1"/>
</dbReference>
<dbReference type="RefSeq" id="WP_349948747.1">
    <property type="nucleotide sequence ID" value="NZ_CP157940.1"/>
</dbReference>
<reference evidence="2" key="1">
    <citation type="submission" date="2024-06" db="EMBL/GenBank/DDBJ databases">
        <title>Lacrimispora cavernae sp. nov., a novel anaerobe isolated from bat guano pile inside a cave.</title>
        <authorList>
            <person name="Miller S.L."/>
            <person name="Lu N."/>
            <person name="King J."/>
            <person name="Sankaranarayanan K."/>
            <person name="Lawson P.A."/>
        </authorList>
    </citation>
    <scope>NUCLEOTIDE SEQUENCE</scope>
    <source>
        <strain evidence="2">BS-2</strain>
    </source>
</reference>
<feature type="domain" description="Recombinase zinc beta ribbon" evidence="1">
    <location>
        <begin position="3"/>
        <end position="79"/>
    </location>
</feature>
<gene>
    <name evidence="2" type="ORF">ABFV83_10130</name>
</gene>
<dbReference type="InterPro" id="IPR025827">
    <property type="entry name" value="Zn_ribbon_recom_dom"/>
</dbReference>
<dbReference type="AlphaFoldDB" id="A0AAU7PV01"/>
<protein>
    <submittedName>
        <fullName evidence="2">Zinc ribbon domain-containing protein</fullName>
    </submittedName>
</protein>
<name>A0AAU7PV01_9FIRM</name>
<dbReference type="EMBL" id="CP157940">
    <property type="protein sequence ID" value="XBS56119.1"/>
    <property type="molecule type" value="Genomic_DNA"/>
</dbReference>
<sequence length="114" mass="12889">MHPLTGLLFCADCGAKLYNHRIPYPTSHVNKKGYVCNKPPKDVYTCSTYNLTGRKYNRQCTGHQIRTVVVRELALEAIKSVSGFVKSNEAKFVKQVRETSAIKQEEKAKKKKTA</sequence>
<evidence type="ECO:0000259" key="1">
    <source>
        <dbReference type="Pfam" id="PF13408"/>
    </source>
</evidence>
<accession>A0AAU7PV01</accession>
<evidence type="ECO:0000313" key="2">
    <source>
        <dbReference type="EMBL" id="XBS56119.1"/>
    </source>
</evidence>
<proteinExistence type="predicted"/>
<organism evidence="2">
    <name type="scientific">Lacrimispora sp. BS-2</name>
    <dbReference type="NCBI Taxonomy" id="3151850"/>
    <lineage>
        <taxon>Bacteria</taxon>
        <taxon>Bacillati</taxon>
        <taxon>Bacillota</taxon>
        <taxon>Clostridia</taxon>
        <taxon>Lachnospirales</taxon>
        <taxon>Lachnospiraceae</taxon>
        <taxon>Lacrimispora</taxon>
    </lineage>
</organism>